<accession>A0A540LL97</accession>
<evidence type="ECO:0000313" key="1">
    <source>
        <dbReference type="EMBL" id="TQD87257.1"/>
    </source>
</evidence>
<evidence type="ECO:0000313" key="2">
    <source>
        <dbReference type="Proteomes" id="UP000315295"/>
    </source>
</evidence>
<gene>
    <name evidence="1" type="ORF">C1H46_027181</name>
</gene>
<dbReference type="Proteomes" id="UP000315295">
    <property type="component" value="Unassembled WGS sequence"/>
</dbReference>
<dbReference type="EMBL" id="VIEB01000543">
    <property type="protein sequence ID" value="TQD87257.1"/>
    <property type="molecule type" value="Genomic_DNA"/>
</dbReference>
<protein>
    <submittedName>
        <fullName evidence="1">Uncharacterized protein</fullName>
    </submittedName>
</protein>
<organism evidence="1 2">
    <name type="scientific">Malus baccata</name>
    <name type="common">Siberian crab apple</name>
    <name type="synonym">Pyrus baccata</name>
    <dbReference type="NCBI Taxonomy" id="106549"/>
    <lineage>
        <taxon>Eukaryota</taxon>
        <taxon>Viridiplantae</taxon>
        <taxon>Streptophyta</taxon>
        <taxon>Embryophyta</taxon>
        <taxon>Tracheophyta</taxon>
        <taxon>Spermatophyta</taxon>
        <taxon>Magnoliopsida</taxon>
        <taxon>eudicotyledons</taxon>
        <taxon>Gunneridae</taxon>
        <taxon>Pentapetalae</taxon>
        <taxon>rosids</taxon>
        <taxon>fabids</taxon>
        <taxon>Rosales</taxon>
        <taxon>Rosaceae</taxon>
        <taxon>Amygdaloideae</taxon>
        <taxon>Maleae</taxon>
        <taxon>Malus</taxon>
    </lineage>
</organism>
<proteinExistence type="predicted"/>
<sequence length="50" mass="6143">MEFLAPMELFQVTNFLAKEHDLLRFFFNMFDERKSAYVITLLQTWMHNDI</sequence>
<name>A0A540LL97_MALBA</name>
<keyword evidence="2" id="KW-1185">Reference proteome</keyword>
<comment type="caution">
    <text evidence="1">The sequence shown here is derived from an EMBL/GenBank/DDBJ whole genome shotgun (WGS) entry which is preliminary data.</text>
</comment>
<reference evidence="1 2" key="1">
    <citation type="journal article" date="2019" name="G3 (Bethesda)">
        <title>Sequencing of a Wild Apple (Malus baccata) Genome Unravels the Differences Between Cultivated and Wild Apple Species Regarding Disease Resistance and Cold Tolerance.</title>
        <authorList>
            <person name="Chen X."/>
        </authorList>
    </citation>
    <scope>NUCLEOTIDE SEQUENCE [LARGE SCALE GENOMIC DNA]</scope>
    <source>
        <strain evidence="2">cv. Shandingzi</strain>
        <tissue evidence="1">Leaves</tissue>
    </source>
</reference>
<dbReference type="AlphaFoldDB" id="A0A540LL97"/>